<dbReference type="Proteomes" id="UP000663862">
    <property type="component" value="Unassembled WGS sequence"/>
</dbReference>
<dbReference type="AlphaFoldDB" id="A0A820WES4"/>
<dbReference type="PANTHER" id="PTHR42999:SF1">
    <property type="entry name" value="PENTAPEPTIDE REPEAT-CONTAINING PROTEIN"/>
    <property type="match status" value="1"/>
</dbReference>
<dbReference type="EMBL" id="CAJOBQ010001800">
    <property type="protein sequence ID" value="CAF4516905.1"/>
    <property type="molecule type" value="Genomic_DNA"/>
</dbReference>
<dbReference type="SUPFAM" id="SSF141571">
    <property type="entry name" value="Pentapeptide repeat-like"/>
    <property type="match status" value="2"/>
</dbReference>
<dbReference type="Gene3D" id="2.160.20.80">
    <property type="entry name" value="E3 ubiquitin-protein ligase SopA"/>
    <property type="match status" value="1"/>
</dbReference>
<dbReference type="EMBL" id="CAJNYU010004591">
    <property type="protein sequence ID" value="CAF3774709.1"/>
    <property type="molecule type" value="Genomic_DNA"/>
</dbReference>
<gene>
    <name evidence="1" type="ORF">FME351_LOCUS32157</name>
    <name evidence="2" type="ORF">TSG867_LOCUS22286</name>
</gene>
<sequence length="156" mass="17595">MSAMKKLSLRQTFFINALFEGQDVPFWDFTGSQLTGASFARANCTQTVFEKSTLVNVDFSESILMSVKFAYVGLYGATFYQTKPVKFIFDHVKLEKVNSTGVIFHGGFQKPANTRFCESNIAYSTFANVVLFNIRFELCNVTGADFTNSYLLKSEF</sequence>
<dbReference type="InterPro" id="IPR001646">
    <property type="entry name" value="5peptide_repeat"/>
</dbReference>
<name>A0A820WES4_9BILA</name>
<accession>A0A820WES4</accession>
<evidence type="ECO:0000313" key="2">
    <source>
        <dbReference type="EMBL" id="CAF4516905.1"/>
    </source>
</evidence>
<evidence type="ECO:0000313" key="1">
    <source>
        <dbReference type="EMBL" id="CAF3774709.1"/>
    </source>
</evidence>
<dbReference type="Proteomes" id="UP000663869">
    <property type="component" value="Unassembled WGS sequence"/>
</dbReference>
<dbReference type="InterPro" id="IPR052949">
    <property type="entry name" value="PA_immunity-related"/>
</dbReference>
<evidence type="ECO:0000313" key="3">
    <source>
        <dbReference type="Proteomes" id="UP000663862"/>
    </source>
</evidence>
<evidence type="ECO:0008006" key="4">
    <source>
        <dbReference type="Google" id="ProtNLM"/>
    </source>
</evidence>
<proteinExistence type="predicted"/>
<comment type="caution">
    <text evidence="2">The sequence shown here is derived from an EMBL/GenBank/DDBJ whole genome shotgun (WGS) entry which is preliminary data.</text>
</comment>
<reference evidence="2" key="1">
    <citation type="submission" date="2021-02" db="EMBL/GenBank/DDBJ databases">
        <authorList>
            <person name="Nowell W R."/>
        </authorList>
    </citation>
    <scope>NUCLEOTIDE SEQUENCE</scope>
</reference>
<organism evidence="2 3">
    <name type="scientific">Rotaria socialis</name>
    <dbReference type="NCBI Taxonomy" id="392032"/>
    <lineage>
        <taxon>Eukaryota</taxon>
        <taxon>Metazoa</taxon>
        <taxon>Spiralia</taxon>
        <taxon>Gnathifera</taxon>
        <taxon>Rotifera</taxon>
        <taxon>Eurotatoria</taxon>
        <taxon>Bdelloidea</taxon>
        <taxon>Philodinida</taxon>
        <taxon>Philodinidae</taxon>
        <taxon>Rotaria</taxon>
    </lineage>
</organism>
<dbReference type="PANTHER" id="PTHR42999">
    <property type="entry name" value="ANTIBIOTIC RESISTANCE PROTEIN MCBG"/>
    <property type="match status" value="1"/>
</dbReference>
<protein>
    <recommendedName>
        <fullName evidence="4">Pentapeptide repeat-containing protein</fullName>
    </recommendedName>
</protein>
<dbReference type="Pfam" id="PF00805">
    <property type="entry name" value="Pentapeptide"/>
    <property type="match status" value="1"/>
</dbReference>